<evidence type="ECO:0000259" key="1">
    <source>
        <dbReference type="PROSITE" id="PS51186"/>
    </source>
</evidence>
<reference evidence="2" key="2">
    <citation type="journal article" date="2021" name="PeerJ">
        <title>Extensive microbial diversity within the chicken gut microbiome revealed by metagenomics and culture.</title>
        <authorList>
            <person name="Gilroy R."/>
            <person name="Ravi A."/>
            <person name="Getino M."/>
            <person name="Pursley I."/>
            <person name="Horton D.L."/>
            <person name="Alikhan N.F."/>
            <person name="Baker D."/>
            <person name="Gharbi K."/>
            <person name="Hall N."/>
            <person name="Watson M."/>
            <person name="Adriaenssens E.M."/>
            <person name="Foster-Nyarko E."/>
            <person name="Jarju S."/>
            <person name="Secka A."/>
            <person name="Antonio M."/>
            <person name="Oren A."/>
            <person name="Chaudhuri R.R."/>
            <person name="La Ragione R."/>
            <person name="Hildebrand F."/>
            <person name="Pallen M.J."/>
        </authorList>
    </citation>
    <scope>NUCLEOTIDE SEQUENCE</scope>
    <source>
        <strain evidence="2">CHK195-15760</strain>
    </source>
</reference>
<dbReference type="InterPro" id="IPR053144">
    <property type="entry name" value="Acetyltransferase_Butenolide"/>
</dbReference>
<dbReference type="InterPro" id="IPR016181">
    <property type="entry name" value="Acyl_CoA_acyltransferase"/>
</dbReference>
<dbReference type="PROSITE" id="PS51186">
    <property type="entry name" value="GNAT"/>
    <property type="match status" value="1"/>
</dbReference>
<dbReference type="SUPFAM" id="SSF55729">
    <property type="entry name" value="Acyl-CoA N-acyltransferases (Nat)"/>
    <property type="match status" value="1"/>
</dbReference>
<sequence length="136" mass="15636">MINFFENKITADEFNYLTDKVGWGMRETTIVQEALNNTLYSISVYDNDKIIGFGRIIGDKTIFLYIHDVMVIPEYQNKNIGTQIMNKLISPINVYKQTNPNIRTYLGASKGMEPFYEKFGFISRPNNDLGAGMILF</sequence>
<comment type="caution">
    <text evidence="2">The sequence shown here is derived from an EMBL/GenBank/DDBJ whole genome shotgun (WGS) entry which is preliminary data.</text>
</comment>
<gene>
    <name evidence="2" type="ORF">IAB70_04775</name>
</gene>
<dbReference type="EMBL" id="DVNH01000032">
    <property type="protein sequence ID" value="HIU51915.1"/>
    <property type="molecule type" value="Genomic_DNA"/>
</dbReference>
<dbReference type="Gene3D" id="3.40.630.30">
    <property type="match status" value="1"/>
</dbReference>
<feature type="domain" description="N-acetyltransferase" evidence="1">
    <location>
        <begin position="2"/>
        <end position="136"/>
    </location>
</feature>
<evidence type="ECO:0000313" key="2">
    <source>
        <dbReference type="EMBL" id="HIU51915.1"/>
    </source>
</evidence>
<dbReference type="GO" id="GO:0016747">
    <property type="term" value="F:acyltransferase activity, transferring groups other than amino-acyl groups"/>
    <property type="evidence" value="ECO:0007669"/>
    <property type="project" value="InterPro"/>
</dbReference>
<dbReference type="CDD" id="cd04301">
    <property type="entry name" value="NAT_SF"/>
    <property type="match status" value="1"/>
</dbReference>
<dbReference type="PANTHER" id="PTHR43233">
    <property type="entry name" value="FAMILY N-ACETYLTRANSFERASE, PUTATIVE (AFU_ORTHOLOGUE AFUA_6G03350)-RELATED"/>
    <property type="match status" value="1"/>
</dbReference>
<dbReference type="Proteomes" id="UP000824093">
    <property type="component" value="Unassembled WGS sequence"/>
</dbReference>
<dbReference type="AlphaFoldDB" id="A0A9D1M1G0"/>
<reference evidence="2" key="1">
    <citation type="submission" date="2020-10" db="EMBL/GenBank/DDBJ databases">
        <authorList>
            <person name="Gilroy R."/>
        </authorList>
    </citation>
    <scope>NUCLEOTIDE SEQUENCE</scope>
    <source>
        <strain evidence="2">CHK195-15760</strain>
    </source>
</reference>
<evidence type="ECO:0000313" key="3">
    <source>
        <dbReference type="Proteomes" id="UP000824093"/>
    </source>
</evidence>
<name>A0A9D1M1G0_9FIRM</name>
<accession>A0A9D1M1G0</accession>
<protein>
    <submittedName>
        <fullName evidence="2">GNAT family N-acetyltransferase</fullName>
    </submittedName>
</protein>
<organism evidence="2 3">
    <name type="scientific">Candidatus Merdicola faecigallinarum</name>
    <dbReference type="NCBI Taxonomy" id="2840862"/>
    <lineage>
        <taxon>Bacteria</taxon>
        <taxon>Bacillati</taxon>
        <taxon>Bacillota</taxon>
        <taxon>Clostridia</taxon>
        <taxon>Candidatus Merdicola</taxon>
    </lineage>
</organism>
<proteinExistence type="predicted"/>
<dbReference type="PANTHER" id="PTHR43233:SF1">
    <property type="entry name" value="FAMILY N-ACETYLTRANSFERASE, PUTATIVE (AFU_ORTHOLOGUE AFUA_6G03350)-RELATED"/>
    <property type="match status" value="1"/>
</dbReference>
<dbReference type="Pfam" id="PF13673">
    <property type="entry name" value="Acetyltransf_10"/>
    <property type="match status" value="1"/>
</dbReference>
<dbReference type="InterPro" id="IPR000182">
    <property type="entry name" value="GNAT_dom"/>
</dbReference>